<evidence type="ECO:0000313" key="11">
    <source>
        <dbReference type="EMBL" id="ORX56041.1"/>
    </source>
</evidence>
<evidence type="ECO:0000256" key="1">
    <source>
        <dbReference type="ARBA" id="ARBA00004611"/>
    </source>
</evidence>
<dbReference type="EMBL" id="MCFH01000008">
    <property type="protein sequence ID" value="ORX56041.1"/>
    <property type="molecule type" value="Genomic_DNA"/>
</dbReference>
<protein>
    <submittedName>
        <fullName evidence="11">Radial spoke 3</fullName>
    </submittedName>
</protein>
<keyword evidence="9" id="KW-0175">Coiled coil</keyword>
<keyword evidence="4" id="KW-0597">Phosphoprotein</keyword>
<evidence type="ECO:0000256" key="5">
    <source>
        <dbReference type="ARBA" id="ARBA00022846"/>
    </source>
</evidence>
<feature type="compositionally biased region" description="Basic residues" evidence="10">
    <location>
        <begin position="36"/>
        <end position="49"/>
    </location>
</feature>
<proteinExistence type="inferred from homology"/>
<reference evidence="11 12" key="2">
    <citation type="submission" date="2016-08" db="EMBL/GenBank/DDBJ databases">
        <title>Pervasive Adenine N6-methylation of Active Genes in Fungi.</title>
        <authorList>
            <consortium name="DOE Joint Genome Institute"/>
            <person name="Mondo S.J."/>
            <person name="Dannebaum R.O."/>
            <person name="Kuo R.C."/>
            <person name="Labutti K."/>
            <person name="Haridas S."/>
            <person name="Kuo A."/>
            <person name="Salamov A."/>
            <person name="Ahrendt S.R."/>
            <person name="Lipzen A."/>
            <person name="Sullivan W."/>
            <person name="Andreopoulos W.B."/>
            <person name="Clum A."/>
            <person name="Lindquist E."/>
            <person name="Daum C."/>
            <person name="Ramamoorthy G.K."/>
            <person name="Gryganskyi A."/>
            <person name="Culley D."/>
            <person name="Magnuson J.K."/>
            <person name="James T.Y."/>
            <person name="O'Malley M.A."/>
            <person name="Stajich J.E."/>
            <person name="Spatafora J.W."/>
            <person name="Visel A."/>
            <person name="Grigoriev I.V."/>
        </authorList>
    </citation>
    <scope>NUCLEOTIDE SEQUENCE [LARGE SCALE GENOMIC DNA]</scope>
    <source>
        <strain evidence="12">finn</strain>
    </source>
</reference>
<keyword evidence="6" id="KW-0969">Cilium</keyword>
<evidence type="ECO:0000256" key="3">
    <source>
        <dbReference type="ARBA" id="ARBA00022490"/>
    </source>
</evidence>
<evidence type="ECO:0000256" key="7">
    <source>
        <dbReference type="ARBA" id="ARBA00023212"/>
    </source>
</evidence>
<feature type="coiled-coil region" evidence="9">
    <location>
        <begin position="177"/>
        <end position="204"/>
    </location>
</feature>
<feature type="compositionally biased region" description="Basic and acidic residues" evidence="10">
    <location>
        <begin position="26"/>
        <end position="35"/>
    </location>
</feature>
<evidence type="ECO:0000256" key="8">
    <source>
        <dbReference type="ARBA" id="ARBA00023273"/>
    </source>
</evidence>
<accession>A0A1Y1VHU8</accession>
<name>A0A1Y1VHU8_9FUNG</name>
<dbReference type="Proteomes" id="UP000193719">
    <property type="component" value="Unassembled WGS sequence"/>
</dbReference>
<feature type="region of interest" description="Disordered" evidence="10">
    <location>
        <begin position="22"/>
        <end position="49"/>
    </location>
</feature>
<sequence length="321" mass="37746">MYDPRVVRGNTYAAKILPLQSEPDPLELHKQEEMKRRAKARKRAAEKRRIKTPEPVEGRHHVEIQTDLYLEELYDKVPEAIAATQTDLFLDRAPSPLYIPQKSGIDAATQIYDGELFDFNFEVEPILEVLVGKTLEQALIEVMEEEELEMLRKHQIDFEEKRNAELAEVQRLEDAERRRTEEKNRRITEKLKLMEEKKEVVEKIAARSFTNSYLSNLIPSVFETLNDNGFFYDPRETEIENYFLPWLTHKSNNYVDKIRTSRLLLDHIILSSIEQLNDMGRPILKGLKGRKIKKSKVNIPLEDWLNPDNTYKCTECKEPKY</sequence>
<evidence type="ECO:0000256" key="4">
    <source>
        <dbReference type="ARBA" id="ARBA00022553"/>
    </source>
</evidence>
<dbReference type="AlphaFoldDB" id="A0A1Y1VHU8"/>
<dbReference type="PANTHER" id="PTHR21648:SF0">
    <property type="entry name" value="RADIAL SPOKE HEAD PROTEIN 3 HOMOLOG"/>
    <property type="match status" value="1"/>
</dbReference>
<evidence type="ECO:0000256" key="6">
    <source>
        <dbReference type="ARBA" id="ARBA00023069"/>
    </source>
</evidence>
<dbReference type="PANTHER" id="PTHR21648">
    <property type="entry name" value="FLAGELLAR RADIAL SPOKE PROTEIN 3"/>
    <property type="match status" value="1"/>
</dbReference>
<comment type="caution">
    <text evidence="11">The sequence shown here is derived from an EMBL/GenBank/DDBJ whole genome shotgun (WGS) entry which is preliminary data.</text>
</comment>
<evidence type="ECO:0000256" key="2">
    <source>
        <dbReference type="ARBA" id="ARBA00006737"/>
    </source>
</evidence>
<keyword evidence="12" id="KW-1185">Reference proteome</keyword>
<gene>
    <name evidence="11" type="ORF">BCR36DRAFT_367871</name>
</gene>
<comment type="subcellular location">
    <subcellularLocation>
        <location evidence="1">Cytoplasm</location>
        <location evidence="1">Cytoskeleton</location>
        <location evidence="1">Flagellum axoneme</location>
    </subcellularLocation>
</comment>
<evidence type="ECO:0000256" key="10">
    <source>
        <dbReference type="SAM" id="MobiDB-lite"/>
    </source>
</evidence>
<dbReference type="STRING" id="1754191.A0A1Y1VHU8"/>
<dbReference type="InterPro" id="IPR009290">
    <property type="entry name" value="Radial_spoke_3"/>
</dbReference>
<keyword evidence="5" id="KW-0282">Flagellum</keyword>
<evidence type="ECO:0000313" key="12">
    <source>
        <dbReference type="Proteomes" id="UP000193719"/>
    </source>
</evidence>
<dbReference type="GO" id="GO:0005929">
    <property type="term" value="C:cilium"/>
    <property type="evidence" value="ECO:0007669"/>
    <property type="project" value="TreeGrafter"/>
</dbReference>
<keyword evidence="3" id="KW-0963">Cytoplasm</keyword>
<dbReference type="Pfam" id="PF06098">
    <property type="entry name" value="Radial_spoke_3"/>
    <property type="match status" value="1"/>
</dbReference>
<evidence type="ECO:0000256" key="9">
    <source>
        <dbReference type="SAM" id="Coils"/>
    </source>
</evidence>
<dbReference type="OrthoDB" id="313308at2759"/>
<reference evidence="11 12" key="1">
    <citation type="submission" date="2016-08" db="EMBL/GenBank/DDBJ databases">
        <title>Genomes of anaerobic fungi encode conserved fungal cellulosomes for biomass hydrolysis.</title>
        <authorList>
            <consortium name="DOE Joint Genome Institute"/>
            <person name="Haitjema C.H."/>
            <person name="Gilmore S.P."/>
            <person name="Henske J.K."/>
            <person name="Solomon K.V."/>
            <person name="De Groot R."/>
            <person name="Kuo A."/>
            <person name="Mondo S.J."/>
            <person name="Salamov A.A."/>
            <person name="Labutti K."/>
            <person name="Zhao Z."/>
            <person name="Chiniquy J."/>
            <person name="Barry K."/>
            <person name="Brewer H.M."/>
            <person name="Purvine S.O."/>
            <person name="Wright A.T."/>
            <person name="Boxma B."/>
            <person name="Van Alen T."/>
            <person name="Hackstein J.H."/>
            <person name="Baker S.E."/>
            <person name="Grigoriev I.V."/>
            <person name="O'Malley M.A."/>
        </authorList>
    </citation>
    <scope>NUCLEOTIDE SEQUENCE [LARGE SCALE GENOMIC DNA]</scope>
    <source>
        <strain evidence="12">finn</strain>
    </source>
</reference>
<organism evidence="11 12">
    <name type="scientific">Piromyces finnis</name>
    <dbReference type="NCBI Taxonomy" id="1754191"/>
    <lineage>
        <taxon>Eukaryota</taxon>
        <taxon>Fungi</taxon>
        <taxon>Fungi incertae sedis</taxon>
        <taxon>Chytridiomycota</taxon>
        <taxon>Chytridiomycota incertae sedis</taxon>
        <taxon>Neocallimastigomycetes</taxon>
        <taxon>Neocallimastigales</taxon>
        <taxon>Neocallimastigaceae</taxon>
        <taxon>Piromyces</taxon>
    </lineage>
</organism>
<keyword evidence="7" id="KW-0206">Cytoskeleton</keyword>
<comment type="similarity">
    <text evidence="2">Belongs to the flagellar radial spoke RSP3 family.</text>
</comment>
<keyword evidence="8" id="KW-0966">Cell projection</keyword>